<dbReference type="Pfam" id="PF00319">
    <property type="entry name" value="SRF-TF"/>
    <property type="match status" value="1"/>
</dbReference>
<dbReference type="SUPFAM" id="SSF55455">
    <property type="entry name" value="SRF-like"/>
    <property type="match status" value="1"/>
</dbReference>
<dbReference type="SMART" id="SM00432">
    <property type="entry name" value="MADS"/>
    <property type="match status" value="1"/>
</dbReference>
<accession>A0AAD8VJV0</accession>
<dbReference type="Proteomes" id="UP001231189">
    <property type="component" value="Unassembled WGS sequence"/>
</dbReference>
<dbReference type="GO" id="GO:0000981">
    <property type="term" value="F:DNA-binding transcription factor activity, RNA polymerase II-specific"/>
    <property type="evidence" value="ECO:0007669"/>
    <property type="project" value="TreeGrafter"/>
</dbReference>
<keyword evidence="3" id="KW-0238">DNA-binding</keyword>
<keyword evidence="8" id="KW-1185">Reference proteome</keyword>
<evidence type="ECO:0000259" key="6">
    <source>
        <dbReference type="PROSITE" id="PS50066"/>
    </source>
</evidence>
<dbReference type="Gene3D" id="3.40.1810.10">
    <property type="entry name" value="Transcription factor, MADS-box"/>
    <property type="match status" value="1"/>
</dbReference>
<protein>
    <recommendedName>
        <fullName evidence="6">MADS-box domain-containing protein</fullName>
    </recommendedName>
</protein>
<dbReference type="PANTHER" id="PTHR11945:SF764">
    <property type="entry name" value="AGAMOUS-LIKE MADS-BOX PROTEIN AGL62"/>
    <property type="match status" value="1"/>
</dbReference>
<keyword evidence="5" id="KW-0539">Nucleus</keyword>
<evidence type="ECO:0000313" key="8">
    <source>
        <dbReference type="Proteomes" id="UP001231189"/>
    </source>
</evidence>
<evidence type="ECO:0000256" key="3">
    <source>
        <dbReference type="ARBA" id="ARBA00023125"/>
    </source>
</evidence>
<evidence type="ECO:0000256" key="1">
    <source>
        <dbReference type="ARBA" id="ARBA00004123"/>
    </source>
</evidence>
<gene>
    <name evidence="7" type="ORF">QYE76_034040</name>
</gene>
<reference evidence="7" key="1">
    <citation type="submission" date="2023-07" db="EMBL/GenBank/DDBJ databases">
        <title>A chromosome-level genome assembly of Lolium multiflorum.</title>
        <authorList>
            <person name="Chen Y."/>
            <person name="Copetti D."/>
            <person name="Kolliker R."/>
            <person name="Studer B."/>
        </authorList>
    </citation>
    <scope>NUCLEOTIDE SEQUENCE</scope>
    <source>
        <strain evidence="7">02402/16</strain>
        <tissue evidence="7">Leaf</tissue>
    </source>
</reference>
<evidence type="ECO:0000313" key="7">
    <source>
        <dbReference type="EMBL" id="KAK1610367.1"/>
    </source>
</evidence>
<comment type="caution">
    <text evidence="7">The sequence shown here is derived from an EMBL/GenBank/DDBJ whole genome shotgun (WGS) entry which is preliminary data.</text>
</comment>
<keyword evidence="4" id="KW-0804">Transcription</keyword>
<comment type="subcellular location">
    <subcellularLocation>
        <location evidence="1">Nucleus</location>
    </subcellularLocation>
</comment>
<feature type="domain" description="MADS-box" evidence="6">
    <location>
        <begin position="3"/>
        <end position="63"/>
    </location>
</feature>
<dbReference type="GO" id="GO:0000978">
    <property type="term" value="F:RNA polymerase II cis-regulatory region sequence-specific DNA binding"/>
    <property type="evidence" value="ECO:0007669"/>
    <property type="project" value="TreeGrafter"/>
</dbReference>
<dbReference type="GO" id="GO:0046983">
    <property type="term" value="F:protein dimerization activity"/>
    <property type="evidence" value="ECO:0007669"/>
    <property type="project" value="InterPro"/>
</dbReference>
<dbReference type="EMBL" id="JAUUTY010000007">
    <property type="protein sequence ID" value="KAK1610367.1"/>
    <property type="molecule type" value="Genomic_DNA"/>
</dbReference>
<dbReference type="PROSITE" id="PS50066">
    <property type="entry name" value="MADS_BOX_2"/>
    <property type="match status" value="1"/>
</dbReference>
<dbReference type="PRINTS" id="PR00404">
    <property type="entry name" value="MADSDOMAIN"/>
</dbReference>
<dbReference type="InterPro" id="IPR002100">
    <property type="entry name" value="TF_MADSbox"/>
</dbReference>
<evidence type="ECO:0000256" key="4">
    <source>
        <dbReference type="ARBA" id="ARBA00023163"/>
    </source>
</evidence>
<keyword evidence="2" id="KW-0805">Transcription regulation</keyword>
<sequence length="366" mass="40570">MPRRERRLGVSYITNDKERDVTFFKRRFGLFKGATDLSVVTGARVAVILETDRGKIHSFGTPSAKPIVDAFLSGAPPAAPFLDEAKASKIALLQSKVAQLDMKSAMEDKRNKLSIQRMKEIQDENPGMEANLIFSKEEDLCLEDLNKLFNELSRAQEDITSRLPPLHHGLDAKNGSPSMKRNMLPPRGQSLDHMHTTPPSVAQFSWSRHLSQHQLPSVPLTSACTQTFAPALPMGVTQVHNPKPPTLEPQYASILHPIPDMLHELFTPQDLHLHNYPSQCNTVQQPENYVGPKSTFQHNLEAYPQLANSGVNEVFGNTFGYNPWGYPMVDPVYNNGFPGMDSSLGYNGVNLDQSSIGNGGWGYAPP</sequence>
<name>A0AAD8VJV0_LOLMU</name>
<evidence type="ECO:0000256" key="5">
    <source>
        <dbReference type="ARBA" id="ARBA00023242"/>
    </source>
</evidence>
<dbReference type="PANTHER" id="PTHR11945">
    <property type="entry name" value="MADS BOX PROTEIN"/>
    <property type="match status" value="1"/>
</dbReference>
<organism evidence="7 8">
    <name type="scientific">Lolium multiflorum</name>
    <name type="common">Italian ryegrass</name>
    <name type="synonym">Lolium perenne subsp. multiflorum</name>
    <dbReference type="NCBI Taxonomy" id="4521"/>
    <lineage>
        <taxon>Eukaryota</taxon>
        <taxon>Viridiplantae</taxon>
        <taxon>Streptophyta</taxon>
        <taxon>Embryophyta</taxon>
        <taxon>Tracheophyta</taxon>
        <taxon>Spermatophyta</taxon>
        <taxon>Magnoliopsida</taxon>
        <taxon>Liliopsida</taxon>
        <taxon>Poales</taxon>
        <taxon>Poaceae</taxon>
        <taxon>BOP clade</taxon>
        <taxon>Pooideae</taxon>
        <taxon>Poodae</taxon>
        <taxon>Poeae</taxon>
        <taxon>Poeae Chloroplast Group 2 (Poeae type)</taxon>
        <taxon>Loliodinae</taxon>
        <taxon>Loliinae</taxon>
        <taxon>Lolium</taxon>
    </lineage>
</organism>
<evidence type="ECO:0000256" key="2">
    <source>
        <dbReference type="ARBA" id="ARBA00023015"/>
    </source>
</evidence>
<dbReference type="AlphaFoldDB" id="A0AAD8VJV0"/>
<dbReference type="GO" id="GO:0005634">
    <property type="term" value="C:nucleus"/>
    <property type="evidence" value="ECO:0007669"/>
    <property type="project" value="UniProtKB-SubCell"/>
</dbReference>
<dbReference type="InterPro" id="IPR036879">
    <property type="entry name" value="TF_MADSbox_sf"/>
</dbReference>
<proteinExistence type="predicted"/>